<proteinExistence type="predicted"/>
<accession>A0A5M9K2P5</accession>
<gene>
    <name evidence="2" type="ORF">EYC84_004301</name>
</gene>
<feature type="region of interest" description="Disordered" evidence="1">
    <location>
        <begin position="1"/>
        <end position="115"/>
    </location>
</feature>
<sequence>MHYNQHQAPTQPNPQIPTTKRGTSTPKHHSSLRPTQQKTPPHPTLSRNETPNPIQSNPIRQRSTNQHTGAHQPGPKPPLELQRSTLDSSSPFSITSTSPLIEHILRSRAVPQLHS</sequence>
<protein>
    <submittedName>
        <fullName evidence="2">Uncharacterized protein</fullName>
    </submittedName>
</protein>
<evidence type="ECO:0000313" key="3">
    <source>
        <dbReference type="Proteomes" id="UP000322873"/>
    </source>
</evidence>
<name>A0A5M9K2P5_MONFR</name>
<feature type="compositionally biased region" description="Low complexity" evidence="1">
    <location>
        <begin position="84"/>
        <end position="101"/>
    </location>
</feature>
<reference evidence="2 3" key="1">
    <citation type="submission" date="2019-06" db="EMBL/GenBank/DDBJ databases">
        <title>Genome Sequence of the Brown Rot Fungal Pathogen Monilinia fructicola.</title>
        <authorList>
            <person name="De Miccolis Angelini R.M."/>
            <person name="Landi L."/>
            <person name="Abate D."/>
            <person name="Pollastro S."/>
            <person name="Romanazzi G."/>
            <person name="Faretra F."/>
        </authorList>
    </citation>
    <scope>NUCLEOTIDE SEQUENCE [LARGE SCALE GENOMIC DNA]</scope>
    <source>
        <strain evidence="2 3">Mfrc123</strain>
    </source>
</reference>
<evidence type="ECO:0000313" key="2">
    <source>
        <dbReference type="EMBL" id="KAA8575087.1"/>
    </source>
</evidence>
<dbReference type="Proteomes" id="UP000322873">
    <property type="component" value="Unassembled WGS sequence"/>
</dbReference>
<keyword evidence="3" id="KW-1185">Reference proteome</keyword>
<dbReference type="EMBL" id="VICG01000002">
    <property type="protein sequence ID" value="KAA8575087.1"/>
    <property type="molecule type" value="Genomic_DNA"/>
</dbReference>
<organism evidence="2 3">
    <name type="scientific">Monilinia fructicola</name>
    <name type="common">Brown rot fungus</name>
    <name type="synonym">Ciboria fructicola</name>
    <dbReference type="NCBI Taxonomy" id="38448"/>
    <lineage>
        <taxon>Eukaryota</taxon>
        <taxon>Fungi</taxon>
        <taxon>Dikarya</taxon>
        <taxon>Ascomycota</taxon>
        <taxon>Pezizomycotina</taxon>
        <taxon>Leotiomycetes</taxon>
        <taxon>Helotiales</taxon>
        <taxon>Sclerotiniaceae</taxon>
        <taxon>Monilinia</taxon>
    </lineage>
</organism>
<comment type="caution">
    <text evidence="2">The sequence shown here is derived from an EMBL/GenBank/DDBJ whole genome shotgun (WGS) entry which is preliminary data.</text>
</comment>
<feature type="compositionally biased region" description="Polar residues" evidence="1">
    <location>
        <begin position="32"/>
        <end position="69"/>
    </location>
</feature>
<feature type="compositionally biased region" description="Polar residues" evidence="1">
    <location>
        <begin position="16"/>
        <end position="25"/>
    </location>
</feature>
<evidence type="ECO:0000256" key="1">
    <source>
        <dbReference type="SAM" id="MobiDB-lite"/>
    </source>
</evidence>
<dbReference type="AlphaFoldDB" id="A0A5M9K2P5"/>
<feature type="compositionally biased region" description="Polar residues" evidence="1">
    <location>
        <begin position="1"/>
        <end position="10"/>
    </location>
</feature>